<sequence>MTRRLAVLALPLLTSLLLAACVQPPLATPPVGLLDVAERPAEKALLAGMRAYDDAQYPQAEKQLQAALQAGLVSPRDRAAAHKLLAFIFCTSNRTVDCEAQFRSARAADPAFALSKSEAGHPLWGPVYQRVLQR</sequence>
<dbReference type="EMBL" id="VOPW01000001">
    <property type="protein sequence ID" value="TXC65743.1"/>
    <property type="molecule type" value="Genomic_DNA"/>
</dbReference>
<feature type="signal peptide" evidence="1">
    <location>
        <begin position="1"/>
        <end position="19"/>
    </location>
</feature>
<proteinExistence type="predicted"/>
<dbReference type="InterPro" id="IPR047780">
    <property type="entry name" value="TssQ-like"/>
</dbReference>
<dbReference type="NCBIfam" id="NF038027">
    <property type="entry name" value="TssQ_fam"/>
    <property type="match status" value="1"/>
</dbReference>
<dbReference type="AlphaFoldDB" id="A0A5C6TYQ3"/>
<keyword evidence="3" id="KW-1185">Reference proteome</keyword>
<evidence type="ECO:0000313" key="3">
    <source>
        <dbReference type="Proteomes" id="UP000321832"/>
    </source>
</evidence>
<keyword evidence="1" id="KW-0732">Signal</keyword>
<dbReference type="Proteomes" id="UP000321832">
    <property type="component" value="Unassembled WGS sequence"/>
</dbReference>
<dbReference type="PROSITE" id="PS51257">
    <property type="entry name" value="PROKAR_LIPOPROTEIN"/>
    <property type="match status" value="1"/>
</dbReference>
<evidence type="ECO:0000313" key="2">
    <source>
        <dbReference type="EMBL" id="TXC65743.1"/>
    </source>
</evidence>
<feature type="chain" id="PRO_5022793805" description="TssQ family T6SS-associated lipoprotein" evidence="1">
    <location>
        <begin position="20"/>
        <end position="134"/>
    </location>
</feature>
<organism evidence="2 3">
    <name type="scientific">Piscinibacter aquaticus</name>
    <dbReference type="NCBI Taxonomy" id="392597"/>
    <lineage>
        <taxon>Bacteria</taxon>
        <taxon>Pseudomonadati</taxon>
        <taxon>Pseudomonadota</taxon>
        <taxon>Betaproteobacteria</taxon>
        <taxon>Burkholderiales</taxon>
        <taxon>Sphaerotilaceae</taxon>
        <taxon>Piscinibacter</taxon>
    </lineage>
</organism>
<evidence type="ECO:0008006" key="4">
    <source>
        <dbReference type="Google" id="ProtNLM"/>
    </source>
</evidence>
<comment type="caution">
    <text evidence="2">The sequence shown here is derived from an EMBL/GenBank/DDBJ whole genome shotgun (WGS) entry which is preliminary data.</text>
</comment>
<name>A0A5C6TYQ3_9BURK</name>
<accession>A0A5C6TYQ3</accession>
<evidence type="ECO:0000256" key="1">
    <source>
        <dbReference type="SAM" id="SignalP"/>
    </source>
</evidence>
<protein>
    <recommendedName>
        <fullName evidence="4">TssQ family T6SS-associated lipoprotein</fullName>
    </recommendedName>
</protein>
<reference evidence="2 3" key="1">
    <citation type="submission" date="2019-08" db="EMBL/GenBank/DDBJ databases">
        <authorList>
            <person name="Khan S.A."/>
            <person name="Jeon C.O."/>
            <person name="Jeong S.E."/>
        </authorList>
    </citation>
    <scope>NUCLEOTIDE SEQUENCE [LARGE SCALE GENOMIC DNA]</scope>
    <source>
        <strain evidence="3">IMCC1728</strain>
    </source>
</reference>
<gene>
    <name evidence="2" type="ORF">FSC37_05930</name>
</gene>